<name>X0UMU0_9ZZZZ</name>
<evidence type="ECO:0000313" key="1">
    <source>
        <dbReference type="EMBL" id="GAG06955.1"/>
    </source>
</evidence>
<comment type="caution">
    <text evidence="1">The sequence shown here is derived from an EMBL/GenBank/DDBJ whole genome shotgun (WGS) entry which is preliminary data.</text>
</comment>
<dbReference type="SUPFAM" id="SSF81891">
    <property type="entry name" value="Poly A polymerase C-terminal region-like"/>
    <property type="match status" value="1"/>
</dbReference>
<organism evidence="1">
    <name type="scientific">marine sediment metagenome</name>
    <dbReference type="NCBI Taxonomy" id="412755"/>
    <lineage>
        <taxon>unclassified sequences</taxon>
        <taxon>metagenomes</taxon>
        <taxon>ecological metagenomes</taxon>
    </lineage>
</organism>
<evidence type="ECO:0008006" key="2">
    <source>
        <dbReference type="Google" id="ProtNLM"/>
    </source>
</evidence>
<protein>
    <recommendedName>
        <fullName evidence="2">CCA-adding enzyme C-terminal domain-containing protein</fullName>
    </recommendedName>
</protein>
<gene>
    <name evidence="1" type="ORF">S01H1_38675</name>
</gene>
<accession>X0UMU0</accession>
<dbReference type="Gene3D" id="1.10.246.80">
    <property type="match status" value="1"/>
</dbReference>
<dbReference type="AlphaFoldDB" id="X0UMU0"/>
<reference evidence="1" key="1">
    <citation type="journal article" date="2014" name="Front. Microbiol.">
        <title>High frequency of phylogenetically diverse reductive dehalogenase-homologous genes in deep subseafloor sedimentary metagenomes.</title>
        <authorList>
            <person name="Kawai M."/>
            <person name="Futagami T."/>
            <person name="Toyoda A."/>
            <person name="Takaki Y."/>
            <person name="Nishi S."/>
            <person name="Hori S."/>
            <person name="Arai W."/>
            <person name="Tsubouchi T."/>
            <person name="Morono Y."/>
            <person name="Uchiyama I."/>
            <person name="Ito T."/>
            <person name="Fujiyama A."/>
            <person name="Inagaki F."/>
            <person name="Takami H."/>
        </authorList>
    </citation>
    <scope>NUCLEOTIDE SEQUENCE</scope>
    <source>
        <strain evidence="1">Expedition CK06-06</strain>
    </source>
</reference>
<dbReference type="EMBL" id="BARS01024362">
    <property type="protein sequence ID" value="GAG06955.1"/>
    <property type="molecule type" value="Genomic_DNA"/>
</dbReference>
<sequence>RSIEQDESREEICREWRFRVKRYHPPHAFDDLIAEVATDMGREHVDPVRLRTRFHEKWSQQLDTLRPDYEFEIEARKLIERVLLTETTAVLPITGKDIMEEFDISPGPRVGELLQQAAAIYDAKPCSRDTLLDQLRQEVLGLPQ</sequence>
<feature type="non-terminal residue" evidence="1">
    <location>
        <position position="1"/>
    </location>
</feature>
<proteinExistence type="predicted"/>